<organism evidence="2 3">
    <name type="scientific">Symbiodinium microadriaticum</name>
    <name type="common">Dinoflagellate</name>
    <name type="synonym">Zooxanthella microadriatica</name>
    <dbReference type="NCBI Taxonomy" id="2951"/>
    <lineage>
        <taxon>Eukaryota</taxon>
        <taxon>Sar</taxon>
        <taxon>Alveolata</taxon>
        <taxon>Dinophyceae</taxon>
        <taxon>Suessiales</taxon>
        <taxon>Symbiodiniaceae</taxon>
        <taxon>Symbiodinium</taxon>
    </lineage>
</organism>
<feature type="signal peptide" evidence="1">
    <location>
        <begin position="1"/>
        <end position="26"/>
    </location>
</feature>
<dbReference type="PANTHER" id="PTHR47027:SF20">
    <property type="entry name" value="REVERSE TRANSCRIPTASE-LIKE PROTEIN WITH RNA-DIRECTED DNA POLYMERASE DOMAIN"/>
    <property type="match status" value="1"/>
</dbReference>
<protein>
    <recommendedName>
        <fullName evidence="4">C2H2-type domain-containing protein</fullName>
    </recommendedName>
</protein>
<name>A0A1Q9ECA4_SYMMI</name>
<feature type="chain" id="PRO_5012186856" description="C2H2-type domain-containing protein" evidence="1">
    <location>
        <begin position="27"/>
        <end position="1651"/>
    </location>
</feature>
<keyword evidence="1" id="KW-0732">Signal</keyword>
<dbReference type="EMBL" id="LSRX01000195">
    <property type="protein sequence ID" value="OLQ05049.1"/>
    <property type="molecule type" value="Genomic_DNA"/>
</dbReference>
<dbReference type="PANTHER" id="PTHR47027">
    <property type="entry name" value="REVERSE TRANSCRIPTASE DOMAIN-CONTAINING PROTEIN"/>
    <property type="match status" value="1"/>
</dbReference>
<evidence type="ECO:0000256" key="1">
    <source>
        <dbReference type="SAM" id="SignalP"/>
    </source>
</evidence>
<reference evidence="2 3" key="1">
    <citation type="submission" date="2016-02" db="EMBL/GenBank/DDBJ databases">
        <title>Genome analysis of coral dinoflagellate symbionts highlights evolutionary adaptations to a symbiotic lifestyle.</title>
        <authorList>
            <person name="Aranda M."/>
            <person name="Li Y."/>
            <person name="Liew Y.J."/>
            <person name="Baumgarten S."/>
            <person name="Simakov O."/>
            <person name="Wilson M."/>
            <person name="Piel J."/>
            <person name="Ashoor H."/>
            <person name="Bougouffa S."/>
            <person name="Bajic V.B."/>
            <person name="Ryu T."/>
            <person name="Ravasi T."/>
            <person name="Bayer T."/>
            <person name="Micklem G."/>
            <person name="Kim H."/>
            <person name="Bhak J."/>
            <person name="Lajeunesse T.C."/>
            <person name="Voolstra C.R."/>
        </authorList>
    </citation>
    <scope>NUCLEOTIDE SEQUENCE [LARGE SCALE GENOMIC DNA]</scope>
    <source>
        <strain evidence="2 3">CCMP2467</strain>
    </source>
</reference>
<accession>A0A1Q9ECA4</accession>
<proteinExistence type="predicted"/>
<sequence>MQVVEPALPLAVCVLVLGYTPEFVEALLPRGASAREAVLAVAEARLDFRGRVFPYIVLPGWQPSMRWLLAIAFPSWAVHDCFVVFNLLALDGRLFVEATPLVFDRACVLRLARLPDLAEVDVYVDGAPEPLTPQDQVAIAGFECAAVIALVEEGAATVGGLPLEISCLGPTLLEQVVAASGDLVFFDARCLLEVLFEHFADVRLWIKEGCIGRAPSPSECLVLTADGSFYPSTGQAGWAVIFSLVDTTGRLPGQLVGCCHGTINDFLGPTPPDAYMAEVVALWWAAAAALQLALAVPITVRADNQAALWGCAGSYGMPDRPTCTAAQCFHLALGIRCPDEREWLLLLDGNCRVGSDTSECIGDCHPDPQDEAGAAMHQLFLHLQVWAPSTFHDCMVGAGGTLMQKQSRCLQRSDYVAVPQSWRGWHIEARTNARISAGHRVLDHLALQVACDVYVQSEPTRHKGRRIDPVALAAPGNQGRIHDILVAAPQVEWGASVHDHAALLAEYLHSALAAAFPLQHRRLRKSFLSEETGHRHAELSRSRHALRQRLEALRFSRLRCAWVVWRSEHSTYDVVFGGRWLKQLRWVIAFLIEHIGQVGKDLRRLCRRDKRAHVDSLADAVQGSTAGEVHVAVKRLLRPRKFRRPGMHPLPRLRKQDGQLCASHQEITEEWRRHFAELEGGSPTTPDALLAECLTAQQGVQGPDELDWTLVPDLWTLTQAFRSTNPHKACGPDWLPPVLCKRFACDMATLFYPVLLKTLAHTVEPLGFKGGLLYRIPKPAAPDPASCGSHRAILVQSALEKILHKVIRPMTTRALDRRAPPLMLGGRKGLSYAMGFFCTRAFLEFARRRSAPAAILFVDISSAYYAVVRELLVGGGLSNASLHDLAASLSLSEDDMQMLQSYVRADPVLSAEEGGGVLRALTQELHRQTWFLMHDDDTLIQTKRGTRPGSSIADVLYSILFTKVLERRASFGEDSVATAIPWNGQRCIRPFDGRRASVVQVPAQDLIYADDLATCLLARNSQALPRVVQRAAGVSIDTLAGHGLRTNLGPKKTAALLAPAGTGARETRQRVFSQGGGKLPVLCDNGPGAWLHAVSHDRHLGSVLAFDGSMSGEIRSKLQHARQCFREGKRDIFCSPRIALERRVLLFKTHVLTSLLAGAGAWPWLCAAGWNMLEAGLHNMTRQMLRIPRSAEQNWSRERIAVKLGILPLPGLLAIERIRFLGQLLRSGPDAAFALVQHAPSAQRAFHAAGEWFCEAVQGTGGPGPMDSCWEQWSALLMQPGRLKGLLKRAEAWHFGKLRCMVAFQRFARRCFEPLPRPLVAIDETQHACIPCRMGFFNFHSWSAHAARVHKYVSRARRFALGTRCQACGTFLHTLPRYRRHLQTSVRCCQAIELRVSCLFPVFEGGSGHPQGVAHGGIGVEHLPPVGDTFSAELLDRLRSEGPKTDEAIFQLVISFIEPLPVLRATLEIWISEVTDVEVRSAAQDALLCLRPDLWCDRVSNAPSLAPADLEFVPLLSPFPAARDGGSASLLVGELVANDLFSQVLPWDSCVPSADCLDFGFCLLSIPAPPLSCRPFWLPVSCPLRRLSSHAEWVGRLFGWLALFLSLARVGIRCDIRFSFRKDHGGVLASWLEDLSRLSPEPASFRFCFTA</sequence>
<dbReference type="OrthoDB" id="448317at2759"/>
<keyword evidence="3" id="KW-1185">Reference proteome</keyword>
<gene>
    <name evidence="2" type="ORF">AK812_SmicGene11782</name>
</gene>
<evidence type="ECO:0008006" key="4">
    <source>
        <dbReference type="Google" id="ProtNLM"/>
    </source>
</evidence>
<comment type="caution">
    <text evidence="2">The sequence shown here is derived from an EMBL/GenBank/DDBJ whole genome shotgun (WGS) entry which is preliminary data.</text>
</comment>
<evidence type="ECO:0000313" key="3">
    <source>
        <dbReference type="Proteomes" id="UP000186817"/>
    </source>
</evidence>
<evidence type="ECO:0000313" key="2">
    <source>
        <dbReference type="EMBL" id="OLQ05049.1"/>
    </source>
</evidence>
<dbReference type="Proteomes" id="UP000186817">
    <property type="component" value="Unassembled WGS sequence"/>
</dbReference>